<reference evidence="2 3" key="1">
    <citation type="submission" date="2019-04" db="EMBL/GenBank/DDBJ databases">
        <authorList>
            <person name="Li M."/>
            <person name="Gao C."/>
        </authorList>
    </citation>
    <scope>NUCLEOTIDE SEQUENCE [LARGE SCALE GENOMIC DNA]</scope>
    <source>
        <strain evidence="2 3">BGMRC 2031</strain>
    </source>
</reference>
<comment type="caution">
    <text evidence="2">The sequence shown here is derived from an EMBL/GenBank/DDBJ whole genome shotgun (WGS) entry which is preliminary data.</text>
</comment>
<sequence length="78" mass="8276">MSHSELSELRRISAQLDDIQLQACAPAVLDGIASQLDQLNKRMDVIDTAAMRRGGIAGALSGGMVTTVVLLIKTRLGI</sequence>
<evidence type="ECO:0000256" key="1">
    <source>
        <dbReference type="SAM" id="Phobius"/>
    </source>
</evidence>
<organism evidence="2 3">
    <name type="scientific">Martelella alba</name>
    <dbReference type="NCBI Taxonomy" id="2590451"/>
    <lineage>
        <taxon>Bacteria</taxon>
        <taxon>Pseudomonadati</taxon>
        <taxon>Pseudomonadota</taxon>
        <taxon>Alphaproteobacteria</taxon>
        <taxon>Hyphomicrobiales</taxon>
        <taxon>Aurantimonadaceae</taxon>
        <taxon>Martelella</taxon>
    </lineage>
</organism>
<gene>
    <name evidence="2" type="ORF">FCN80_00940</name>
</gene>
<keyword evidence="1" id="KW-0812">Transmembrane</keyword>
<protein>
    <submittedName>
        <fullName evidence="2">Uncharacterized protein</fullName>
    </submittedName>
</protein>
<keyword evidence="3" id="KW-1185">Reference proteome</keyword>
<dbReference type="Proteomes" id="UP000305202">
    <property type="component" value="Unassembled WGS sequence"/>
</dbReference>
<feature type="transmembrane region" description="Helical" evidence="1">
    <location>
        <begin position="54"/>
        <end position="72"/>
    </location>
</feature>
<keyword evidence="1" id="KW-1133">Transmembrane helix</keyword>
<evidence type="ECO:0000313" key="2">
    <source>
        <dbReference type="EMBL" id="TKI08924.1"/>
    </source>
</evidence>
<name>A0ABY2SRT3_9HYPH</name>
<evidence type="ECO:0000313" key="3">
    <source>
        <dbReference type="Proteomes" id="UP000305202"/>
    </source>
</evidence>
<keyword evidence="1" id="KW-0472">Membrane</keyword>
<proteinExistence type="predicted"/>
<accession>A0ABY2SRT3</accession>
<dbReference type="EMBL" id="SZPQ01000001">
    <property type="protein sequence ID" value="TKI08924.1"/>
    <property type="molecule type" value="Genomic_DNA"/>
</dbReference>